<dbReference type="CDD" id="cd03821">
    <property type="entry name" value="GT4_Bme6-like"/>
    <property type="match status" value="1"/>
</dbReference>
<proteinExistence type="predicted"/>
<evidence type="ECO:0000313" key="4">
    <source>
        <dbReference type="Proteomes" id="UP000249354"/>
    </source>
</evidence>
<gene>
    <name evidence="3" type="ORF">DCF25_12555</name>
</gene>
<dbReference type="AlphaFoldDB" id="A0A2W4W2Y6"/>
<dbReference type="InterPro" id="IPR001296">
    <property type="entry name" value="Glyco_trans_1"/>
</dbReference>
<feature type="domain" description="Glycosyltransferase subfamily 4-like N-terminal" evidence="2">
    <location>
        <begin position="15"/>
        <end position="176"/>
    </location>
</feature>
<reference evidence="3 4" key="2">
    <citation type="submission" date="2018-06" db="EMBL/GenBank/DDBJ databases">
        <title>Metagenomic assembly of (sub)arctic Cyanobacteria and their associated microbiome from non-axenic cultures.</title>
        <authorList>
            <person name="Baurain D."/>
        </authorList>
    </citation>
    <scope>NUCLEOTIDE SEQUENCE [LARGE SCALE GENOMIC DNA]</scope>
    <source>
        <strain evidence="3">ULC129bin1</strain>
    </source>
</reference>
<dbReference type="EMBL" id="QBMC01000081">
    <property type="protein sequence ID" value="PZO16385.1"/>
    <property type="molecule type" value="Genomic_DNA"/>
</dbReference>
<organism evidence="3 4">
    <name type="scientific">Leptolyngbya foveolarum</name>
    <dbReference type="NCBI Taxonomy" id="47253"/>
    <lineage>
        <taxon>Bacteria</taxon>
        <taxon>Bacillati</taxon>
        <taxon>Cyanobacteriota</taxon>
        <taxon>Cyanophyceae</taxon>
        <taxon>Leptolyngbyales</taxon>
        <taxon>Leptolyngbyaceae</taxon>
        <taxon>Leptolyngbya group</taxon>
        <taxon>Leptolyngbya</taxon>
    </lineage>
</organism>
<dbReference type="Pfam" id="PF00534">
    <property type="entry name" value="Glycos_transf_1"/>
    <property type="match status" value="1"/>
</dbReference>
<dbReference type="GO" id="GO:0016757">
    <property type="term" value="F:glycosyltransferase activity"/>
    <property type="evidence" value="ECO:0007669"/>
    <property type="project" value="InterPro"/>
</dbReference>
<protein>
    <submittedName>
        <fullName evidence="3">Glycosyl transferase family 1</fullName>
    </submittedName>
</protein>
<dbReference type="InterPro" id="IPR028098">
    <property type="entry name" value="Glyco_trans_4-like_N"/>
</dbReference>
<feature type="domain" description="Glycosyl transferase family 1" evidence="1">
    <location>
        <begin position="199"/>
        <end position="365"/>
    </location>
</feature>
<evidence type="ECO:0000259" key="2">
    <source>
        <dbReference type="Pfam" id="PF13579"/>
    </source>
</evidence>
<dbReference type="Proteomes" id="UP000249354">
    <property type="component" value="Unassembled WGS sequence"/>
</dbReference>
<evidence type="ECO:0000259" key="1">
    <source>
        <dbReference type="Pfam" id="PF00534"/>
    </source>
</evidence>
<dbReference type="SUPFAM" id="SSF53756">
    <property type="entry name" value="UDP-Glycosyltransferase/glycogen phosphorylase"/>
    <property type="match status" value="1"/>
</dbReference>
<evidence type="ECO:0000313" key="3">
    <source>
        <dbReference type="EMBL" id="PZO16385.1"/>
    </source>
</evidence>
<dbReference type="PANTHER" id="PTHR12526">
    <property type="entry name" value="GLYCOSYLTRANSFERASE"/>
    <property type="match status" value="1"/>
</dbReference>
<sequence>MKILHVIPSVSPVRGGPSQAVLEMVKTLIAEGVEAAIVTTDDDGFNRLNVPTDRWVTYQDVPVQFFSRFSPNINSIREFAFSSTLTAWLRENIRNYDLVHVHAIFSYPATVAMAIARRQGVPYLVRPLGQLCEWSLQQSALKKQVYLKLIERANLEGSQGLHLTSRPEQQEVEKLQLNCSTFVVPHGLNFALPISNARQRLREWLNLPENETIILFLSRIHPKKGLDYLISALGRLRAYPFTFVLAGSGDPDYEAEVRSLLKASKLDTRTILPGFVQGETKELLLQGADLYALTSHSENFGVAVLEALAAGLPVVVTPGVALAKEIGRHQLGYVSDLNENAIFAALETCLKAPAAAVEIGQRAQKFTLEKYTWQKNADNLISIYTALLKSQSEVQSAEPNHAAYSHL</sequence>
<dbReference type="Gene3D" id="3.40.50.2000">
    <property type="entry name" value="Glycogen Phosphorylase B"/>
    <property type="match status" value="2"/>
</dbReference>
<reference evidence="4" key="1">
    <citation type="submission" date="2018-04" db="EMBL/GenBank/DDBJ databases">
        <authorList>
            <person name="Cornet L."/>
        </authorList>
    </citation>
    <scope>NUCLEOTIDE SEQUENCE [LARGE SCALE GENOMIC DNA]</scope>
</reference>
<keyword evidence="3" id="KW-0808">Transferase</keyword>
<accession>A0A2W4W2Y6</accession>
<comment type="caution">
    <text evidence="3">The sequence shown here is derived from an EMBL/GenBank/DDBJ whole genome shotgun (WGS) entry which is preliminary data.</text>
</comment>
<name>A0A2W4W2Y6_9CYAN</name>
<dbReference type="Pfam" id="PF13579">
    <property type="entry name" value="Glyco_trans_4_4"/>
    <property type="match status" value="1"/>
</dbReference>